<dbReference type="Pfam" id="PF00512">
    <property type="entry name" value="HisKA"/>
    <property type="match status" value="1"/>
</dbReference>
<evidence type="ECO:0000313" key="11">
    <source>
        <dbReference type="EMBL" id="WED67236.1"/>
    </source>
</evidence>
<evidence type="ECO:0000256" key="4">
    <source>
        <dbReference type="ARBA" id="ARBA00022679"/>
    </source>
</evidence>
<dbReference type="PRINTS" id="PR00344">
    <property type="entry name" value="BCTRLSENSOR"/>
</dbReference>
<evidence type="ECO:0000256" key="2">
    <source>
        <dbReference type="ARBA" id="ARBA00012438"/>
    </source>
</evidence>
<dbReference type="Pfam" id="PF02518">
    <property type="entry name" value="HATPase_c"/>
    <property type="match status" value="1"/>
</dbReference>
<dbReference type="AlphaFoldDB" id="A0AAF0CSJ6"/>
<dbReference type="EMBL" id="CP119075">
    <property type="protein sequence ID" value="WED67236.1"/>
    <property type="molecule type" value="Genomic_DNA"/>
</dbReference>
<dbReference type="InterPro" id="IPR011623">
    <property type="entry name" value="7TMR_DISM_rcpt_extracell_dom1"/>
</dbReference>
<evidence type="ECO:0000313" key="12">
    <source>
        <dbReference type="Proteomes" id="UP001218638"/>
    </source>
</evidence>
<organism evidence="11 12">
    <name type="scientific">Synoicihabitans lomoniglobus</name>
    <dbReference type="NCBI Taxonomy" id="2909285"/>
    <lineage>
        <taxon>Bacteria</taxon>
        <taxon>Pseudomonadati</taxon>
        <taxon>Verrucomicrobiota</taxon>
        <taxon>Opitutia</taxon>
        <taxon>Opitutales</taxon>
        <taxon>Opitutaceae</taxon>
        <taxon>Synoicihabitans</taxon>
    </lineage>
</organism>
<evidence type="ECO:0000259" key="10">
    <source>
        <dbReference type="PROSITE" id="PS50110"/>
    </source>
</evidence>
<dbReference type="InterPro" id="IPR036097">
    <property type="entry name" value="HisK_dim/P_sf"/>
</dbReference>
<evidence type="ECO:0000256" key="3">
    <source>
        <dbReference type="ARBA" id="ARBA00022553"/>
    </source>
</evidence>
<dbReference type="InterPro" id="IPR003594">
    <property type="entry name" value="HATPase_dom"/>
</dbReference>
<dbReference type="EC" id="2.7.13.3" evidence="2"/>
<dbReference type="SUPFAM" id="SSF47384">
    <property type="entry name" value="Homodimeric domain of signal transducing histidine kinase"/>
    <property type="match status" value="1"/>
</dbReference>
<dbReference type="InterPro" id="IPR003661">
    <property type="entry name" value="HisK_dim/P_dom"/>
</dbReference>
<dbReference type="Proteomes" id="UP001218638">
    <property type="component" value="Chromosome"/>
</dbReference>
<keyword evidence="8" id="KW-0472">Membrane</keyword>
<dbReference type="KEGG" id="slom:PXH66_10265"/>
<keyword evidence="5" id="KW-0418">Kinase</keyword>
<keyword evidence="12" id="KW-1185">Reference proteome</keyword>
<evidence type="ECO:0000259" key="9">
    <source>
        <dbReference type="PROSITE" id="PS50109"/>
    </source>
</evidence>
<dbReference type="RefSeq" id="WP_330931499.1">
    <property type="nucleotide sequence ID" value="NZ_CP119075.1"/>
</dbReference>
<feature type="transmembrane region" description="Helical" evidence="8">
    <location>
        <begin position="211"/>
        <end position="232"/>
    </location>
</feature>
<feature type="transmembrane region" description="Helical" evidence="8">
    <location>
        <begin position="362"/>
        <end position="378"/>
    </location>
</feature>
<dbReference type="InterPro" id="IPR005467">
    <property type="entry name" value="His_kinase_dom"/>
</dbReference>
<feature type="transmembrane region" description="Helical" evidence="8">
    <location>
        <begin position="329"/>
        <end position="355"/>
    </location>
</feature>
<feature type="transmembrane region" description="Helical" evidence="8">
    <location>
        <begin position="239"/>
        <end position="258"/>
    </location>
</feature>
<dbReference type="SUPFAM" id="SSF55874">
    <property type="entry name" value="ATPase domain of HSP90 chaperone/DNA topoisomerase II/histidine kinase"/>
    <property type="match status" value="1"/>
</dbReference>
<feature type="transmembrane region" description="Helical" evidence="8">
    <location>
        <begin position="20"/>
        <end position="42"/>
    </location>
</feature>
<name>A0AAF0CSJ6_9BACT</name>
<dbReference type="Gene3D" id="3.40.50.2300">
    <property type="match status" value="1"/>
</dbReference>
<dbReference type="CDD" id="cd00082">
    <property type="entry name" value="HisKA"/>
    <property type="match status" value="1"/>
</dbReference>
<protein>
    <recommendedName>
        <fullName evidence="2">histidine kinase</fullName>
        <ecNumber evidence="2">2.7.13.3</ecNumber>
    </recommendedName>
</protein>
<feature type="modified residue" description="4-aspartylphosphate" evidence="7">
    <location>
        <position position="787"/>
    </location>
</feature>
<dbReference type="InterPro" id="IPR036890">
    <property type="entry name" value="HATPase_C_sf"/>
</dbReference>
<dbReference type="CDD" id="cd16922">
    <property type="entry name" value="HATPase_EvgS-ArcB-TorS-like"/>
    <property type="match status" value="1"/>
</dbReference>
<feature type="domain" description="Histidine kinase" evidence="9">
    <location>
        <begin position="496"/>
        <end position="715"/>
    </location>
</feature>
<dbReference type="SUPFAM" id="SSF52172">
    <property type="entry name" value="CheY-like"/>
    <property type="match status" value="1"/>
</dbReference>
<dbReference type="InterPro" id="IPR001789">
    <property type="entry name" value="Sig_transdc_resp-reg_receiver"/>
</dbReference>
<proteinExistence type="predicted"/>
<evidence type="ECO:0000256" key="5">
    <source>
        <dbReference type="ARBA" id="ARBA00022777"/>
    </source>
</evidence>
<dbReference type="SMART" id="SM00387">
    <property type="entry name" value="HATPase_c"/>
    <property type="match status" value="1"/>
</dbReference>
<dbReference type="FunFam" id="1.10.287.130:FF:000001">
    <property type="entry name" value="Two-component sensor histidine kinase"/>
    <property type="match status" value="1"/>
</dbReference>
<dbReference type="SMART" id="SM00448">
    <property type="entry name" value="REC"/>
    <property type="match status" value="1"/>
</dbReference>
<dbReference type="Pfam" id="PF07695">
    <property type="entry name" value="7TMR-DISM_7TM"/>
    <property type="match status" value="1"/>
</dbReference>
<keyword evidence="3 7" id="KW-0597">Phosphoprotein</keyword>
<keyword evidence="8" id="KW-1133">Transmembrane helix</keyword>
<reference evidence="11" key="1">
    <citation type="submission" date="2023-03" db="EMBL/GenBank/DDBJ databases">
        <title>Lomoglobus Profundus gen. nov., sp. nov., a novel member of the phylum Verrucomicrobia, isolated from deep-marine sediment of South China Sea.</title>
        <authorList>
            <person name="Ahmad T."/>
            <person name="Ishaq S.E."/>
            <person name="Wang F."/>
        </authorList>
    </citation>
    <scope>NUCLEOTIDE SEQUENCE</scope>
    <source>
        <strain evidence="11">LMO-M01</strain>
    </source>
</reference>
<feature type="domain" description="Response regulatory" evidence="10">
    <location>
        <begin position="738"/>
        <end position="854"/>
    </location>
</feature>
<gene>
    <name evidence="11" type="ORF">PXH66_10265</name>
</gene>
<feature type="transmembrane region" description="Helical" evidence="8">
    <location>
        <begin position="305"/>
        <end position="323"/>
    </location>
</feature>
<dbReference type="PANTHER" id="PTHR43047">
    <property type="entry name" value="TWO-COMPONENT HISTIDINE PROTEIN KINASE"/>
    <property type="match status" value="1"/>
</dbReference>
<dbReference type="PROSITE" id="PS50109">
    <property type="entry name" value="HIS_KIN"/>
    <property type="match status" value="1"/>
</dbReference>
<keyword evidence="4" id="KW-0808">Transferase</keyword>
<dbReference type="Pfam" id="PF00072">
    <property type="entry name" value="Response_reg"/>
    <property type="match status" value="1"/>
</dbReference>
<feature type="transmembrane region" description="Helical" evidence="8">
    <location>
        <begin position="270"/>
        <end position="293"/>
    </location>
</feature>
<dbReference type="CDD" id="cd17546">
    <property type="entry name" value="REC_hyHK_CKI1_RcsC-like"/>
    <property type="match status" value="1"/>
</dbReference>
<sequence length="949" mass="104260">MNAADPSLGSSAPARLRRLVLGSALVLPGLCIFAVVVAMLMWTLSRGGGEWRDAEPDLTFLIDDPAAPFDGTAVVAGELDARFQPLSEFGGRLHGRAHGEYWLRIRLRPEDRGPDGSLLIQFNEGRNIWTLRELTLHDAEGTVVARTGYEVPLAERSGRGSGFTLLVPSNVAAVDAVYLHAHTHQKFFPSFFLWGDDAAAVLTNTRLDGLYFINSGVIITLILVHCVVFAGLRRRYQFYFLLFLVATQVHASMLHYAQSGWWPWLSEDGFFESAVAAVSLAYLALIWFSRHFLELPERMPMMDRLLKATAVLHVLILLVARITHDGFGWNAFAAFWIGKNVLTNVLLIVAAFLAWRRGVRHARLFLPAVGVFILFNAYQQGVRFGVVPGAPFPIAALDFSHLFAEVQAFLLSFAIADQVAGIVRARDAARQESIRHLESRRELEARATENLEREVAVKTRDLQSEVERTQRAEMAAAEALATADRASRAKSAFLASMSHELRTPLNAIMGYAQILERASDSDEQTRRAATTIRRSGDHLLALINDILDMSRIEAGKIEITTGEFGPAGVMNQVVDMMGLKAREKGLRLEVEIGDELHRPVTGDERHWRQVLVNVVGNAVKFTDQGFVRVAAGRSTDDDAWVRVRIEDTGPGVPDALKEAIFEPFRHVSPGERVHEGTGLGLAISRKLTGLMGGRLSVADRVGGGSVFQVELPLPEAGGSAVTDAPLSLPTGYEGERRRVLVVDDHRDNREMVAQMLTALGFLVDQAEDGGEALRKLGAEPFDLVIIDLVMPVMDGFEAVRRIRQEAAWNHLKIVASSASVFEEDRSQSIAAGCHDFLPKPIRESALVAVLERQLDLVWIRADAPDTGSIAPRLAARYASAPWDGLRLAAVRGEIARIRSEWTALRKALPASDALVREMDAAIDGFDPDRVVALIDQAVPALSSSSSHEC</sequence>
<keyword evidence="6" id="KW-0902">Two-component regulatory system</keyword>
<evidence type="ECO:0000256" key="8">
    <source>
        <dbReference type="SAM" id="Phobius"/>
    </source>
</evidence>
<dbReference type="Gene3D" id="1.10.287.130">
    <property type="match status" value="1"/>
</dbReference>
<dbReference type="Gene3D" id="3.30.565.10">
    <property type="entry name" value="Histidine kinase-like ATPase, C-terminal domain"/>
    <property type="match status" value="1"/>
</dbReference>
<evidence type="ECO:0000256" key="7">
    <source>
        <dbReference type="PROSITE-ProRule" id="PRU00169"/>
    </source>
</evidence>
<dbReference type="PROSITE" id="PS50110">
    <property type="entry name" value="RESPONSE_REGULATORY"/>
    <property type="match status" value="1"/>
</dbReference>
<dbReference type="InterPro" id="IPR011006">
    <property type="entry name" value="CheY-like_superfamily"/>
</dbReference>
<evidence type="ECO:0000256" key="6">
    <source>
        <dbReference type="ARBA" id="ARBA00023012"/>
    </source>
</evidence>
<accession>A0AAF0CSJ6</accession>
<keyword evidence="8" id="KW-0812">Transmembrane</keyword>
<evidence type="ECO:0000256" key="1">
    <source>
        <dbReference type="ARBA" id="ARBA00000085"/>
    </source>
</evidence>
<comment type="catalytic activity">
    <reaction evidence="1">
        <text>ATP + protein L-histidine = ADP + protein N-phospho-L-histidine.</text>
        <dbReference type="EC" id="2.7.13.3"/>
    </reaction>
</comment>
<dbReference type="SMART" id="SM00388">
    <property type="entry name" value="HisKA"/>
    <property type="match status" value="1"/>
</dbReference>
<dbReference type="GO" id="GO:0000155">
    <property type="term" value="F:phosphorelay sensor kinase activity"/>
    <property type="evidence" value="ECO:0007669"/>
    <property type="project" value="InterPro"/>
</dbReference>
<dbReference type="InterPro" id="IPR004358">
    <property type="entry name" value="Sig_transdc_His_kin-like_C"/>
</dbReference>